<organism evidence="1 2">
    <name type="scientific">Methanococcus maripaludis KA1</name>
    <dbReference type="NCBI Taxonomy" id="637914"/>
    <lineage>
        <taxon>Archaea</taxon>
        <taxon>Methanobacteriati</taxon>
        <taxon>Methanobacteriota</taxon>
        <taxon>Methanomada group</taxon>
        <taxon>Methanococci</taxon>
        <taxon>Methanococcales</taxon>
        <taxon>Methanococcaceae</taxon>
        <taxon>Methanococcus</taxon>
    </lineage>
</organism>
<sequence>MKLKAFLTIFIVLFSGIAINMGHEEDISSITFVYPEEYGLISGNISILADVSSRVDGNYYLSNVLFKYSVDGSDEKTIGICDESVNPARGEDAGLVNRTIDWDTSALDGRYILEGVASYYYASPLPDSEISDEKENNKKYGKYSLLGISFLKYDLKSESNTPESPGEMPDTKMKSENIVIYISNGTKKPDIDILGISIGTGTLENILTIHAEVEDPFEDMVNKVKFE</sequence>
<evidence type="ECO:0000313" key="1">
    <source>
        <dbReference type="EMBL" id="BAP61272.1"/>
    </source>
</evidence>
<proteinExistence type="predicted"/>
<dbReference type="GeneID" id="37875574"/>
<evidence type="ECO:0000313" key="2">
    <source>
        <dbReference type="Proteomes" id="UP000264208"/>
    </source>
</evidence>
<dbReference type="RefSeq" id="WP_119721007.1">
    <property type="nucleotide sequence ID" value="NZ_AP011526.1"/>
</dbReference>
<dbReference type="AlphaFoldDB" id="A0A2Z5PDK7"/>
<accession>A0A2Z5PDK7</accession>
<name>A0A2Z5PDK7_METMI</name>
<reference evidence="1 2" key="1">
    <citation type="submission" date="2009-06" db="EMBL/GenBank/DDBJ databases">
        <title>Molecular Evidence for Microbiologically Influenced Corrosion from genome of Methanogen.</title>
        <authorList>
            <person name="Ito N."/>
            <person name="Tsurumaru H."/>
            <person name="Shimizu A."/>
            <person name="Harada T."/>
            <person name="Hosoyama A."/>
            <person name="Horikawa H."/>
            <person name="Wakai S."/>
            <person name="Sasaki K."/>
            <person name="Nishijima K."/>
            <person name="Ataku H."/>
            <person name="Yamazaki J."/>
            <person name="Mise M."/>
            <person name="Yamazaki S."/>
            <person name="Tanikawa S."/>
            <person name="Harayama S."/>
            <person name="Fujita N."/>
        </authorList>
    </citation>
    <scope>NUCLEOTIDE SEQUENCE [LARGE SCALE GENOMIC DNA]</scope>
    <source>
        <strain evidence="2">KA1 ( NBRC 102054)</strain>
    </source>
</reference>
<dbReference type="Proteomes" id="UP000264208">
    <property type="component" value="Chromosome"/>
</dbReference>
<protein>
    <submittedName>
        <fullName evidence="1">Uncharacterized protein</fullName>
    </submittedName>
</protein>
<dbReference type="EMBL" id="AP011526">
    <property type="protein sequence ID" value="BAP61272.1"/>
    <property type="molecule type" value="Genomic_DNA"/>
</dbReference>
<gene>
    <name evidence="1" type="ORF">MMKA1_11550</name>
</gene>
<dbReference type="KEGG" id="mmak:MMKA1_11550"/>